<protein>
    <submittedName>
        <fullName evidence="2">Copper chaperone PCu(A)C</fullName>
    </submittedName>
</protein>
<dbReference type="AlphaFoldDB" id="A0A399RP15"/>
<evidence type="ECO:0000256" key="1">
    <source>
        <dbReference type="SAM" id="SignalP"/>
    </source>
</evidence>
<dbReference type="InterPro" id="IPR036182">
    <property type="entry name" value="PCuAC_sf"/>
</dbReference>
<dbReference type="Gene3D" id="2.60.40.1890">
    <property type="entry name" value="PCu(A)C copper chaperone"/>
    <property type="match status" value="1"/>
</dbReference>
<accession>A0A399RP15</accession>
<comment type="caution">
    <text evidence="2">The sequence shown here is derived from an EMBL/GenBank/DDBJ whole genome shotgun (WGS) entry which is preliminary data.</text>
</comment>
<keyword evidence="1" id="KW-0732">Signal</keyword>
<dbReference type="OrthoDB" id="9796962at2"/>
<dbReference type="InterPro" id="IPR058248">
    <property type="entry name" value="Lxx211020-like"/>
</dbReference>
<dbReference type="EMBL" id="QWGA01000003">
    <property type="protein sequence ID" value="RIJ31582.1"/>
    <property type="molecule type" value="Genomic_DNA"/>
</dbReference>
<sequence>MKRLSALLLAPALIAACSQSAETDGPVLSYEDAFVMAPIAGRDVTMGGIEISVEGGNVTLTGAISDIAGTVEMHTMEMNDGSMQMRPVESFEIADGETLTLERGGNHLMFFSLVEDLSAGEVANISFSFETETGETLTLEAEAEVRAQGE</sequence>
<feature type="chain" id="PRO_5017236408" evidence="1">
    <location>
        <begin position="22"/>
        <end position="150"/>
    </location>
</feature>
<evidence type="ECO:0000313" key="3">
    <source>
        <dbReference type="Proteomes" id="UP000265845"/>
    </source>
</evidence>
<dbReference type="PROSITE" id="PS51257">
    <property type="entry name" value="PROKAR_LIPOPROTEIN"/>
    <property type="match status" value="1"/>
</dbReference>
<dbReference type="RefSeq" id="WP_119453076.1">
    <property type="nucleotide sequence ID" value="NZ_QWGA01000003.1"/>
</dbReference>
<name>A0A399RP15_9PROT</name>
<dbReference type="PANTHER" id="PTHR36302">
    <property type="entry name" value="BLR7088 PROTEIN"/>
    <property type="match status" value="1"/>
</dbReference>
<reference evidence="2 3" key="1">
    <citation type="submission" date="2018-08" db="EMBL/GenBank/DDBJ databases">
        <title>Henriciella mobilis sp. nov., isolated from seawater.</title>
        <authorList>
            <person name="Cheng H."/>
            <person name="Wu Y.-H."/>
            <person name="Xu X.-W."/>
            <person name="Guo L.-L."/>
        </authorList>
    </citation>
    <scope>NUCLEOTIDE SEQUENCE [LARGE SCALE GENOMIC DNA]</scope>
    <source>
        <strain evidence="2 3">CCUG67844</strain>
    </source>
</reference>
<organism evidence="2 3">
    <name type="scientific">Henriciella algicola</name>
    <dbReference type="NCBI Taxonomy" id="1608422"/>
    <lineage>
        <taxon>Bacteria</taxon>
        <taxon>Pseudomonadati</taxon>
        <taxon>Pseudomonadota</taxon>
        <taxon>Alphaproteobacteria</taxon>
        <taxon>Hyphomonadales</taxon>
        <taxon>Hyphomonadaceae</taxon>
        <taxon>Henriciella</taxon>
    </lineage>
</organism>
<gene>
    <name evidence="2" type="ORF">D1222_04875</name>
</gene>
<dbReference type="SUPFAM" id="SSF110087">
    <property type="entry name" value="DR1885-like metal-binding protein"/>
    <property type="match status" value="1"/>
</dbReference>
<feature type="signal peptide" evidence="1">
    <location>
        <begin position="1"/>
        <end position="21"/>
    </location>
</feature>
<proteinExistence type="predicted"/>
<dbReference type="Proteomes" id="UP000265845">
    <property type="component" value="Unassembled WGS sequence"/>
</dbReference>
<dbReference type="Pfam" id="PF04314">
    <property type="entry name" value="PCuAC"/>
    <property type="match status" value="1"/>
</dbReference>
<dbReference type="PANTHER" id="PTHR36302:SF1">
    <property type="entry name" value="COPPER CHAPERONE PCU(A)C"/>
    <property type="match status" value="1"/>
</dbReference>
<evidence type="ECO:0000313" key="2">
    <source>
        <dbReference type="EMBL" id="RIJ31582.1"/>
    </source>
</evidence>
<keyword evidence="3" id="KW-1185">Reference proteome</keyword>
<dbReference type="InterPro" id="IPR007410">
    <property type="entry name" value="LpqE-like"/>
</dbReference>